<evidence type="ECO:0000256" key="5">
    <source>
        <dbReference type="ARBA" id="ARBA00022679"/>
    </source>
</evidence>
<dbReference type="NCBIfam" id="NF003349">
    <property type="entry name" value="PRK04375.1-2"/>
    <property type="match status" value="1"/>
</dbReference>
<sequence>MDPGRATQAARLLPGAPHAAGVPGRGFPPSLPFAIRADARADRAHETGHAAAGYAAAGDGPTRETTHDLMTVMTHEPAPQAPVLPTAIGGSTAEAGDYLALLKPRVMFLVVFTALVGMVVVESAVHPIVAFASLLAIAVGAGASGALNMWWDADIDAVMTRTAQRPIPAGRVTGGEALAFGLTLSIGSVLTLGLVANWLAAGFLAFTIFFYAVVYSMWLKRATPQNIVIGGAAGAFPPMVADAAVTGSLGIETLVLFAIIFLWTPPHFWALALVKSGDYARAGVPMLPNVAGPDETRRQIWLYTLVFVPVTLLPIPLGFGGLVYTIVGGATAFAMLGLAWRVYRIREGEEAAKAAQRLFGFTILHLFILFAVLLAEHALGLYSAVPALVLPGLA</sequence>
<name>A0A917VA37_9HYPH</name>
<organism evidence="16 17">
    <name type="scientific">Salinarimonas ramus</name>
    <dbReference type="NCBI Taxonomy" id="690164"/>
    <lineage>
        <taxon>Bacteria</taxon>
        <taxon>Pseudomonadati</taxon>
        <taxon>Pseudomonadota</taxon>
        <taxon>Alphaproteobacteria</taxon>
        <taxon>Hyphomicrobiales</taxon>
        <taxon>Salinarimonadaceae</taxon>
        <taxon>Salinarimonas</taxon>
    </lineage>
</organism>
<dbReference type="GO" id="GO:0048034">
    <property type="term" value="P:heme O biosynthetic process"/>
    <property type="evidence" value="ECO:0007669"/>
    <property type="project" value="UniProtKB-UniRule"/>
</dbReference>
<evidence type="ECO:0000313" key="17">
    <source>
        <dbReference type="Proteomes" id="UP000600449"/>
    </source>
</evidence>
<keyword evidence="7 14" id="KW-1133">Transmembrane helix</keyword>
<feature type="transmembrane region" description="Helical" evidence="14">
    <location>
        <begin position="198"/>
        <end position="218"/>
    </location>
</feature>
<dbReference type="EC" id="2.5.1.141" evidence="3 14"/>
<feature type="transmembrane region" description="Helical" evidence="14">
    <location>
        <begin position="323"/>
        <end position="343"/>
    </location>
</feature>
<dbReference type="PANTHER" id="PTHR43448:SF7">
    <property type="entry name" value="4-HYDROXYBENZOATE SOLANESYLTRANSFERASE"/>
    <property type="match status" value="1"/>
</dbReference>
<evidence type="ECO:0000256" key="13">
    <source>
        <dbReference type="ARBA" id="ARBA00047690"/>
    </source>
</evidence>
<keyword evidence="17" id="KW-1185">Reference proteome</keyword>
<accession>A0A917VA37</accession>
<comment type="pathway">
    <text evidence="2 14">Porphyrin-containing compound metabolism; heme O biosynthesis; heme O from protoheme: step 1/1.</text>
</comment>
<dbReference type="PANTHER" id="PTHR43448">
    <property type="entry name" value="PROTOHEME IX FARNESYLTRANSFERASE, MITOCHONDRIAL"/>
    <property type="match status" value="1"/>
</dbReference>
<feature type="transmembrane region" description="Helical" evidence="14">
    <location>
        <begin position="172"/>
        <end position="192"/>
    </location>
</feature>
<comment type="caution">
    <text evidence="16">The sequence shown here is derived from an EMBL/GenBank/DDBJ whole genome shotgun (WGS) entry which is preliminary data.</text>
</comment>
<feature type="region of interest" description="Disordered" evidence="15">
    <location>
        <begin position="1"/>
        <end position="24"/>
    </location>
</feature>
<evidence type="ECO:0000256" key="11">
    <source>
        <dbReference type="ARBA" id="ARBA00040810"/>
    </source>
</evidence>
<protein>
    <recommendedName>
        <fullName evidence="11 14">Protoheme IX farnesyltransferase</fullName>
        <ecNumber evidence="3 14">2.5.1.141</ecNumber>
    </recommendedName>
    <alternativeName>
        <fullName evidence="12 14">Heme B farnesyltransferase</fullName>
    </alternativeName>
    <alternativeName>
        <fullName evidence="10 14">Heme O synthase</fullName>
    </alternativeName>
</protein>
<dbReference type="PROSITE" id="PS00943">
    <property type="entry name" value="UBIA"/>
    <property type="match status" value="1"/>
</dbReference>
<evidence type="ECO:0000256" key="7">
    <source>
        <dbReference type="ARBA" id="ARBA00022989"/>
    </source>
</evidence>
<comment type="miscellaneous">
    <text evidence="14">Carbon 2 of the heme B porphyrin ring is defined according to the Fischer nomenclature.</text>
</comment>
<dbReference type="InterPro" id="IPR000537">
    <property type="entry name" value="UbiA_prenyltransferase"/>
</dbReference>
<proteinExistence type="inferred from homology"/>
<keyword evidence="4 14" id="KW-1003">Cell membrane</keyword>
<dbReference type="GO" id="GO:0008495">
    <property type="term" value="F:protoheme IX farnesyltransferase activity"/>
    <property type="evidence" value="ECO:0007669"/>
    <property type="project" value="UniProtKB-UniRule"/>
</dbReference>
<dbReference type="HAMAP" id="MF_00154">
    <property type="entry name" value="CyoE_CtaB"/>
    <property type="match status" value="1"/>
</dbReference>
<gene>
    <name evidence="14" type="primary">ctaB</name>
    <name evidence="16" type="ORF">GCM10011322_46040</name>
</gene>
<feature type="transmembrane region" description="Helical" evidence="14">
    <location>
        <begin position="239"/>
        <end position="262"/>
    </location>
</feature>
<feature type="transmembrane region" description="Helical" evidence="14">
    <location>
        <begin position="363"/>
        <end position="385"/>
    </location>
</feature>
<comment type="similarity">
    <text evidence="14">Belongs to the UbiA prenyltransferase family. Protoheme IX farnesyltransferase subfamily.</text>
</comment>
<evidence type="ECO:0000256" key="15">
    <source>
        <dbReference type="SAM" id="MobiDB-lite"/>
    </source>
</evidence>
<feature type="transmembrane region" description="Helical" evidence="14">
    <location>
        <begin position="106"/>
        <end position="125"/>
    </location>
</feature>
<dbReference type="InterPro" id="IPR006369">
    <property type="entry name" value="Protohaem_IX_farnesylTrfase"/>
</dbReference>
<feature type="transmembrane region" description="Helical" evidence="14">
    <location>
        <begin position="300"/>
        <end position="317"/>
    </location>
</feature>
<comment type="function">
    <text evidence="14">Converts heme B (protoheme IX) to heme O by substitution of the vinyl group on carbon 2 of heme B porphyrin ring with a hydroxyethyl farnesyl side group.</text>
</comment>
<dbReference type="AlphaFoldDB" id="A0A917VA37"/>
<evidence type="ECO:0000313" key="16">
    <source>
        <dbReference type="EMBL" id="GGK54016.1"/>
    </source>
</evidence>
<keyword evidence="6 14" id="KW-0812">Transmembrane</keyword>
<evidence type="ECO:0000256" key="9">
    <source>
        <dbReference type="ARBA" id="ARBA00023136"/>
    </source>
</evidence>
<comment type="subcellular location">
    <subcellularLocation>
        <location evidence="1 14">Cell membrane</location>
        <topology evidence="1 14">Multi-pass membrane protein</topology>
    </subcellularLocation>
</comment>
<comment type="catalytic activity">
    <reaction evidence="13 14">
        <text>heme b + (2E,6E)-farnesyl diphosphate + H2O = Fe(II)-heme o + diphosphate</text>
        <dbReference type="Rhea" id="RHEA:28070"/>
        <dbReference type="ChEBI" id="CHEBI:15377"/>
        <dbReference type="ChEBI" id="CHEBI:33019"/>
        <dbReference type="ChEBI" id="CHEBI:60344"/>
        <dbReference type="ChEBI" id="CHEBI:60530"/>
        <dbReference type="ChEBI" id="CHEBI:175763"/>
        <dbReference type="EC" id="2.5.1.141"/>
    </reaction>
</comment>
<dbReference type="InterPro" id="IPR030470">
    <property type="entry name" value="UbiA_prenylTrfase_CS"/>
</dbReference>
<dbReference type="Proteomes" id="UP000600449">
    <property type="component" value="Unassembled WGS sequence"/>
</dbReference>
<evidence type="ECO:0000256" key="4">
    <source>
        <dbReference type="ARBA" id="ARBA00022475"/>
    </source>
</evidence>
<evidence type="ECO:0000256" key="2">
    <source>
        <dbReference type="ARBA" id="ARBA00004919"/>
    </source>
</evidence>
<keyword evidence="9 14" id="KW-0472">Membrane</keyword>
<evidence type="ECO:0000256" key="6">
    <source>
        <dbReference type="ARBA" id="ARBA00022692"/>
    </source>
</evidence>
<evidence type="ECO:0000256" key="12">
    <source>
        <dbReference type="ARBA" id="ARBA00042475"/>
    </source>
</evidence>
<dbReference type="CDD" id="cd13957">
    <property type="entry name" value="PT_UbiA_Cox10"/>
    <property type="match status" value="1"/>
</dbReference>
<keyword evidence="5 14" id="KW-0808">Transferase</keyword>
<evidence type="ECO:0000256" key="10">
    <source>
        <dbReference type="ARBA" id="ARBA00030253"/>
    </source>
</evidence>
<dbReference type="EMBL" id="BMMF01000018">
    <property type="protein sequence ID" value="GGK54016.1"/>
    <property type="molecule type" value="Genomic_DNA"/>
</dbReference>
<dbReference type="Pfam" id="PF01040">
    <property type="entry name" value="UbiA"/>
    <property type="match status" value="1"/>
</dbReference>
<keyword evidence="8 14" id="KW-0350">Heme biosynthesis</keyword>
<dbReference type="Gene3D" id="1.10.357.140">
    <property type="entry name" value="UbiA prenyltransferase"/>
    <property type="match status" value="1"/>
</dbReference>
<dbReference type="NCBIfam" id="TIGR01473">
    <property type="entry name" value="cyoE_ctaB"/>
    <property type="match status" value="1"/>
</dbReference>
<evidence type="ECO:0000256" key="14">
    <source>
        <dbReference type="HAMAP-Rule" id="MF_00154"/>
    </source>
</evidence>
<dbReference type="InterPro" id="IPR044878">
    <property type="entry name" value="UbiA_sf"/>
</dbReference>
<evidence type="ECO:0000256" key="1">
    <source>
        <dbReference type="ARBA" id="ARBA00004651"/>
    </source>
</evidence>
<dbReference type="GO" id="GO:0005886">
    <property type="term" value="C:plasma membrane"/>
    <property type="evidence" value="ECO:0007669"/>
    <property type="project" value="UniProtKB-SubCell"/>
</dbReference>
<evidence type="ECO:0000256" key="3">
    <source>
        <dbReference type="ARBA" id="ARBA00012292"/>
    </source>
</evidence>
<evidence type="ECO:0000256" key="8">
    <source>
        <dbReference type="ARBA" id="ARBA00023133"/>
    </source>
</evidence>
<reference evidence="16 17" key="1">
    <citation type="journal article" date="2014" name="Int. J. Syst. Evol. Microbiol.">
        <title>Complete genome sequence of Corynebacterium casei LMG S-19264T (=DSM 44701T), isolated from a smear-ripened cheese.</title>
        <authorList>
            <consortium name="US DOE Joint Genome Institute (JGI-PGF)"/>
            <person name="Walter F."/>
            <person name="Albersmeier A."/>
            <person name="Kalinowski J."/>
            <person name="Ruckert C."/>
        </authorList>
    </citation>
    <scope>NUCLEOTIDE SEQUENCE [LARGE SCALE GENOMIC DNA]</scope>
    <source>
        <strain evidence="16 17">CGMCC 1.9161</strain>
    </source>
</reference>
<feature type="transmembrane region" description="Helical" evidence="14">
    <location>
        <begin position="131"/>
        <end position="151"/>
    </location>
</feature>